<evidence type="ECO:0000313" key="1">
    <source>
        <dbReference type="EMBL" id="KAG8044366.1"/>
    </source>
</evidence>
<comment type="caution">
    <text evidence="1">The sequence shown here is derived from an EMBL/GenBank/DDBJ whole genome shotgun (WGS) entry which is preliminary data.</text>
</comment>
<gene>
    <name evidence="1" type="ORF">GUJ93_ZPchr0252g33447</name>
</gene>
<dbReference type="AlphaFoldDB" id="A0A8J5R2U3"/>
<dbReference type="EMBL" id="JAAALK010000714">
    <property type="protein sequence ID" value="KAG8044366.1"/>
    <property type="molecule type" value="Genomic_DNA"/>
</dbReference>
<organism evidence="1 2">
    <name type="scientific">Zizania palustris</name>
    <name type="common">Northern wild rice</name>
    <dbReference type="NCBI Taxonomy" id="103762"/>
    <lineage>
        <taxon>Eukaryota</taxon>
        <taxon>Viridiplantae</taxon>
        <taxon>Streptophyta</taxon>
        <taxon>Embryophyta</taxon>
        <taxon>Tracheophyta</taxon>
        <taxon>Spermatophyta</taxon>
        <taxon>Magnoliopsida</taxon>
        <taxon>Liliopsida</taxon>
        <taxon>Poales</taxon>
        <taxon>Poaceae</taxon>
        <taxon>BOP clade</taxon>
        <taxon>Oryzoideae</taxon>
        <taxon>Oryzeae</taxon>
        <taxon>Zizaniinae</taxon>
        <taxon>Zizania</taxon>
    </lineage>
</organism>
<reference evidence="1" key="1">
    <citation type="journal article" date="2021" name="bioRxiv">
        <title>Whole Genome Assembly and Annotation of Northern Wild Rice, Zizania palustris L., Supports a Whole Genome Duplication in the Zizania Genus.</title>
        <authorList>
            <person name="Haas M."/>
            <person name="Kono T."/>
            <person name="Macchietto M."/>
            <person name="Millas R."/>
            <person name="McGilp L."/>
            <person name="Shao M."/>
            <person name="Duquette J."/>
            <person name="Hirsch C.N."/>
            <person name="Kimball J."/>
        </authorList>
    </citation>
    <scope>NUCLEOTIDE SEQUENCE</scope>
    <source>
        <tissue evidence="1">Fresh leaf tissue</tissue>
    </source>
</reference>
<sequence>MPRPSGGRVTSQIRGACPAAESNPFNRAKSVGELYGIAIPSYSGNPTVTVLLDCLDGRCHLLSNRII</sequence>
<accession>A0A8J5R2U3</accession>
<evidence type="ECO:0000313" key="2">
    <source>
        <dbReference type="Proteomes" id="UP000729402"/>
    </source>
</evidence>
<protein>
    <submittedName>
        <fullName evidence="1">Uncharacterized protein</fullName>
    </submittedName>
</protein>
<name>A0A8J5R2U3_ZIZPA</name>
<proteinExistence type="predicted"/>
<dbReference type="Proteomes" id="UP000729402">
    <property type="component" value="Unassembled WGS sequence"/>
</dbReference>
<reference evidence="1" key="2">
    <citation type="submission" date="2021-02" db="EMBL/GenBank/DDBJ databases">
        <authorList>
            <person name="Kimball J.A."/>
            <person name="Haas M.W."/>
            <person name="Macchietto M."/>
            <person name="Kono T."/>
            <person name="Duquette J."/>
            <person name="Shao M."/>
        </authorList>
    </citation>
    <scope>NUCLEOTIDE SEQUENCE</scope>
    <source>
        <tissue evidence="1">Fresh leaf tissue</tissue>
    </source>
</reference>
<keyword evidence="2" id="KW-1185">Reference proteome</keyword>